<organism evidence="1 2">
    <name type="scientific">Candidatus Bandiella euplotis</name>
    <dbReference type="NCBI Taxonomy" id="1664265"/>
    <lineage>
        <taxon>Bacteria</taxon>
        <taxon>Pseudomonadati</taxon>
        <taxon>Pseudomonadota</taxon>
        <taxon>Alphaproteobacteria</taxon>
        <taxon>Rickettsiales</taxon>
        <taxon>Candidatus Midichloriaceae</taxon>
        <taxon>Candidatus Bandiella</taxon>
    </lineage>
</organism>
<sequence>MNIQEQENFIDQFFDQVFEVKYIWMRHEIMGSAFFLSNRELHKLLERDEEFTMYKCFAKGRYSFHSIVDDSFDYFFDDINLGDMMEKGVAHYELGQTMKTMKEVESLTILAYLLNQLIRTINPKFKRQEIPNEEYYSSPFFKPLLKTANFTYRECMKNETDIKYIQSMEEGEQKIKAEYERIFGTSKTNEGLNSK</sequence>
<accession>A0ABZ0URF6</accession>
<evidence type="ECO:0000313" key="1">
    <source>
        <dbReference type="EMBL" id="WPX97470.1"/>
    </source>
</evidence>
<evidence type="ECO:0000313" key="2">
    <source>
        <dbReference type="Proteomes" id="UP001327219"/>
    </source>
</evidence>
<keyword evidence="1" id="KW-0614">Plasmid</keyword>
<dbReference type="EMBL" id="CP110821">
    <property type="protein sequence ID" value="WPX97470.1"/>
    <property type="molecule type" value="Genomic_DNA"/>
</dbReference>
<gene>
    <name evidence="1" type="ORF">Bandiella_01630</name>
</gene>
<reference evidence="1 2" key="1">
    <citation type="submission" date="2022-11" db="EMBL/GenBank/DDBJ databases">
        <title>Host association and intracellularity evolved multiple times independently in the Rickettsiales.</title>
        <authorList>
            <person name="Castelli M."/>
            <person name="Nardi T."/>
            <person name="Gammuto L."/>
            <person name="Bellinzona G."/>
            <person name="Sabaneyeva E."/>
            <person name="Potekhin A."/>
            <person name="Serra V."/>
            <person name="Petroni G."/>
            <person name="Sassera D."/>
        </authorList>
    </citation>
    <scope>NUCLEOTIDE SEQUENCE [LARGE SCALE GENOMIC DNA]</scope>
    <source>
        <strain evidence="1 2">NDG2</strain>
        <plasmid evidence="1 2">unnamed1</plasmid>
    </source>
</reference>
<name>A0ABZ0URF6_9RICK</name>
<keyword evidence="2" id="KW-1185">Reference proteome</keyword>
<dbReference type="RefSeq" id="WP_323733449.1">
    <property type="nucleotide sequence ID" value="NZ_CP110821.1"/>
</dbReference>
<dbReference type="Proteomes" id="UP001327219">
    <property type="component" value="Plasmid unnamed1"/>
</dbReference>
<protein>
    <submittedName>
        <fullName evidence="1">Uncharacterized protein</fullName>
    </submittedName>
</protein>
<geneLocation type="plasmid" evidence="1 2">
    <name>unnamed1</name>
</geneLocation>
<proteinExistence type="predicted"/>